<organism evidence="2 3">
    <name type="scientific">Necator americanus</name>
    <name type="common">Human hookworm</name>
    <dbReference type="NCBI Taxonomy" id="51031"/>
    <lineage>
        <taxon>Eukaryota</taxon>
        <taxon>Metazoa</taxon>
        <taxon>Ecdysozoa</taxon>
        <taxon>Nematoda</taxon>
        <taxon>Chromadorea</taxon>
        <taxon>Rhabditida</taxon>
        <taxon>Rhabditina</taxon>
        <taxon>Rhabditomorpha</taxon>
        <taxon>Strongyloidea</taxon>
        <taxon>Ancylostomatidae</taxon>
        <taxon>Bunostominae</taxon>
        <taxon>Necator</taxon>
    </lineage>
</organism>
<keyword evidence="3" id="KW-1185">Reference proteome</keyword>
<protein>
    <submittedName>
        <fullName evidence="2">Uncharacterized protein</fullName>
    </submittedName>
</protein>
<dbReference type="EMBL" id="JAVFWL010000004">
    <property type="protein sequence ID" value="KAK6749907.1"/>
    <property type="molecule type" value="Genomic_DNA"/>
</dbReference>
<evidence type="ECO:0000313" key="3">
    <source>
        <dbReference type="Proteomes" id="UP001303046"/>
    </source>
</evidence>
<feature type="region of interest" description="Disordered" evidence="1">
    <location>
        <begin position="81"/>
        <end position="111"/>
    </location>
</feature>
<gene>
    <name evidence="2" type="primary">Necator_chrIV.g15412</name>
    <name evidence="2" type="ORF">RB195_002117</name>
</gene>
<name>A0ABR1DHP9_NECAM</name>
<proteinExistence type="predicted"/>
<feature type="compositionally biased region" description="Basic residues" evidence="1">
    <location>
        <begin position="137"/>
        <end position="160"/>
    </location>
</feature>
<accession>A0ABR1DHP9</accession>
<feature type="compositionally biased region" description="Basic and acidic residues" evidence="1">
    <location>
        <begin position="81"/>
        <end position="91"/>
    </location>
</feature>
<dbReference type="Proteomes" id="UP001303046">
    <property type="component" value="Unassembled WGS sequence"/>
</dbReference>
<reference evidence="2 3" key="1">
    <citation type="submission" date="2023-08" db="EMBL/GenBank/DDBJ databases">
        <title>A Necator americanus chromosomal reference genome.</title>
        <authorList>
            <person name="Ilik V."/>
            <person name="Petrzelkova K.J."/>
            <person name="Pardy F."/>
            <person name="Fuh T."/>
            <person name="Niatou-Singa F.S."/>
            <person name="Gouil Q."/>
            <person name="Baker L."/>
            <person name="Ritchie M.E."/>
            <person name="Jex A.R."/>
            <person name="Gazzola D."/>
            <person name="Li H."/>
            <person name="Toshio Fujiwara R."/>
            <person name="Zhan B."/>
            <person name="Aroian R.V."/>
            <person name="Pafco B."/>
            <person name="Schwarz E.M."/>
        </authorList>
    </citation>
    <scope>NUCLEOTIDE SEQUENCE [LARGE SCALE GENOMIC DNA]</scope>
    <source>
        <strain evidence="2 3">Aroian</strain>
        <tissue evidence="2">Whole animal</tissue>
    </source>
</reference>
<comment type="caution">
    <text evidence="2">The sequence shown here is derived from an EMBL/GenBank/DDBJ whole genome shotgun (WGS) entry which is preliminary data.</text>
</comment>
<sequence>MLANRDSIQSEGVLKLMSSCNLPKGNMLAYAVTKVKMEKYDIGRYQLDLLMHSYSMRLNGKKLAIQIQTEDPLNSSRVEYEREQEAKETDTVKNVPGSDKVESMDDAAPQTVKTATINVKTMKRADGTYPPWMTGNHKNKLSKQNKAAKKKRLLKTKSRR</sequence>
<evidence type="ECO:0000313" key="2">
    <source>
        <dbReference type="EMBL" id="KAK6749907.1"/>
    </source>
</evidence>
<evidence type="ECO:0000256" key="1">
    <source>
        <dbReference type="SAM" id="MobiDB-lite"/>
    </source>
</evidence>
<feature type="region of interest" description="Disordered" evidence="1">
    <location>
        <begin position="125"/>
        <end position="160"/>
    </location>
</feature>